<feature type="transmembrane region" description="Helical" evidence="15">
    <location>
        <begin position="523"/>
        <end position="548"/>
    </location>
</feature>
<dbReference type="Gene3D" id="1.20.58.390">
    <property type="entry name" value="Neurotransmitter-gated ion-channel transmembrane domain"/>
    <property type="match status" value="1"/>
</dbReference>
<feature type="transmembrane region" description="Helical" evidence="15">
    <location>
        <begin position="317"/>
        <end position="336"/>
    </location>
</feature>
<name>A0A813UHC5_9BILA</name>
<evidence type="ECO:0000256" key="6">
    <source>
        <dbReference type="ARBA" id="ARBA00023018"/>
    </source>
</evidence>
<keyword evidence="13 15" id="KW-0407">Ion channel</keyword>
<dbReference type="InterPro" id="IPR006201">
    <property type="entry name" value="Neur_channel"/>
</dbReference>
<feature type="transmembrane region" description="Helical" evidence="15">
    <location>
        <begin position="218"/>
        <end position="237"/>
    </location>
</feature>
<evidence type="ECO:0000256" key="8">
    <source>
        <dbReference type="ARBA" id="ARBA00023136"/>
    </source>
</evidence>
<dbReference type="PRINTS" id="PR00254">
    <property type="entry name" value="NICOTINICR"/>
</dbReference>
<dbReference type="Pfam" id="PF02931">
    <property type="entry name" value="Neur_chan_LBD"/>
    <property type="match status" value="1"/>
</dbReference>
<evidence type="ECO:0000256" key="15">
    <source>
        <dbReference type="RuleBase" id="RU000687"/>
    </source>
</evidence>
<dbReference type="GO" id="GO:0045211">
    <property type="term" value="C:postsynaptic membrane"/>
    <property type="evidence" value="ECO:0007669"/>
    <property type="project" value="InterPro"/>
</dbReference>
<dbReference type="PROSITE" id="PS00236">
    <property type="entry name" value="NEUROTR_ION_CHANNEL"/>
    <property type="match status" value="1"/>
</dbReference>
<evidence type="ECO:0000256" key="1">
    <source>
        <dbReference type="ARBA" id="ARBA00009237"/>
    </source>
</evidence>
<evidence type="ECO:0000256" key="12">
    <source>
        <dbReference type="ARBA" id="ARBA00023286"/>
    </source>
</evidence>
<comment type="caution">
    <text evidence="18">The sequence shown here is derived from an EMBL/GenBank/DDBJ whole genome shotgun (WGS) entry which is preliminary data.</text>
</comment>
<dbReference type="FunFam" id="1.20.58.390:FF:000073">
    <property type="entry name" value="Neuronal acetylcholine receptor subunit alpha-9-II"/>
    <property type="match status" value="1"/>
</dbReference>
<dbReference type="PANTHER" id="PTHR18945">
    <property type="entry name" value="NEUROTRANSMITTER GATED ION CHANNEL"/>
    <property type="match status" value="1"/>
</dbReference>
<protein>
    <submittedName>
        <fullName evidence="18">Uncharacterized protein</fullName>
    </submittedName>
</protein>
<comment type="subcellular location">
    <subcellularLocation>
        <location evidence="14">Synaptic cell membrane</location>
        <topology evidence="14">Multi-pass membrane protein</topology>
    </subcellularLocation>
</comment>
<evidence type="ECO:0000313" key="19">
    <source>
        <dbReference type="Proteomes" id="UP000663879"/>
    </source>
</evidence>
<evidence type="ECO:0000259" key="16">
    <source>
        <dbReference type="Pfam" id="PF02931"/>
    </source>
</evidence>
<evidence type="ECO:0000259" key="17">
    <source>
        <dbReference type="Pfam" id="PF02932"/>
    </source>
</evidence>
<dbReference type="SUPFAM" id="SSF90112">
    <property type="entry name" value="Neurotransmitter-gated ion-channel transmembrane pore"/>
    <property type="match status" value="1"/>
</dbReference>
<dbReference type="Gene3D" id="2.70.170.10">
    <property type="entry name" value="Neurotransmitter-gated ion-channel ligand-binding domain"/>
    <property type="match status" value="1"/>
</dbReference>
<evidence type="ECO:0000256" key="4">
    <source>
        <dbReference type="ARBA" id="ARBA00022692"/>
    </source>
</evidence>
<dbReference type="NCBIfam" id="TIGR00860">
    <property type="entry name" value="LIC"/>
    <property type="match status" value="1"/>
</dbReference>
<evidence type="ECO:0000256" key="2">
    <source>
        <dbReference type="ARBA" id="ARBA00022448"/>
    </source>
</evidence>
<keyword evidence="7 15" id="KW-0406">Ion transport</keyword>
<dbReference type="InterPro" id="IPR036734">
    <property type="entry name" value="Neur_chan_lig-bd_sf"/>
</dbReference>
<comment type="similarity">
    <text evidence="1">Belongs to the ligand-gated ion channel (TC 1.A.9) family. Acetylcholine receptor (TC 1.A.9.1) subfamily.</text>
</comment>
<dbReference type="SUPFAM" id="SSF63712">
    <property type="entry name" value="Nicotinic receptor ligand binding domain-like"/>
    <property type="match status" value="1"/>
</dbReference>
<evidence type="ECO:0000256" key="14">
    <source>
        <dbReference type="ARBA" id="ARBA00034099"/>
    </source>
</evidence>
<sequence length="556" mass="64285">MNRFNADENEYRLINDLLKNYNIFARPSPHFSVPTNVTFGLSLSQLIDVDEKNQIMTTNCWITMFWVDDKLKWNSSEYGGIREIRLPYDKIWKPDIILYNNADTMASISQISTQMMIESNGNVTWLSTNIFKSACSINVEYFPFDQQNCSLPFASWTYDGYGINLMKSSHEGDISNYIANGEWNLEDLSVYRNVRIYSCCPNPYPNVTYHVIIKRRPLFYVFNMILPSMLITIVGYLGFLIPPDSGEKVSMGVTTLLSMTVFLMLVAESMPPNSDSVPLIACYYFGSMFIISLATAGTVLTLNIHKKGNEGKPVSELVQKIFFGIIARILFININIKIRRKKSKIAPSRPKYLSLFRNSLKEMPKIKPDKHDVFSVENFVLTEMKSSPENRNCRMFCNTPDSDYHSNRLFIRESPLMMNVKSRNQNNKSSRDFSSTNVLLNNDESISITTMSSDDKKDTSNKINLLLKPRDTEPKISLNHESQNEQKKLIKMLKEFNLNLENYELRELLNDYKEEVRIQWTQLAYVIDALLGYAFVISSFLLVFFLIYKIPNARFY</sequence>
<keyword evidence="4 15" id="KW-0812">Transmembrane</keyword>
<dbReference type="PRINTS" id="PR00252">
    <property type="entry name" value="NRIONCHANNEL"/>
</dbReference>
<dbReference type="GO" id="GO:0004888">
    <property type="term" value="F:transmembrane signaling receptor activity"/>
    <property type="evidence" value="ECO:0007669"/>
    <property type="project" value="InterPro"/>
</dbReference>
<dbReference type="CDD" id="cd19051">
    <property type="entry name" value="LGIC_TM_cation"/>
    <property type="match status" value="1"/>
</dbReference>
<evidence type="ECO:0000256" key="11">
    <source>
        <dbReference type="ARBA" id="ARBA00023180"/>
    </source>
</evidence>
<dbReference type="OrthoDB" id="5975154at2759"/>
<feature type="transmembrane region" description="Helical" evidence="15">
    <location>
        <begin position="279"/>
        <end position="305"/>
    </location>
</feature>
<dbReference type="AlphaFoldDB" id="A0A813UHC5"/>
<feature type="domain" description="Neurotransmitter-gated ion-channel transmembrane" evidence="17">
    <location>
        <begin position="224"/>
        <end position="541"/>
    </location>
</feature>
<evidence type="ECO:0000256" key="9">
    <source>
        <dbReference type="ARBA" id="ARBA00023157"/>
    </source>
</evidence>
<dbReference type="InterPro" id="IPR038050">
    <property type="entry name" value="Neuro_actylchol_rec"/>
</dbReference>
<dbReference type="InterPro" id="IPR006029">
    <property type="entry name" value="Neurotrans-gated_channel_TM"/>
</dbReference>
<evidence type="ECO:0000256" key="13">
    <source>
        <dbReference type="ARBA" id="ARBA00023303"/>
    </source>
</evidence>
<organism evidence="18 19">
    <name type="scientific">Brachionus calyciflorus</name>
    <dbReference type="NCBI Taxonomy" id="104777"/>
    <lineage>
        <taxon>Eukaryota</taxon>
        <taxon>Metazoa</taxon>
        <taxon>Spiralia</taxon>
        <taxon>Gnathifera</taxon>
        <taxon>Rotifera</taxon>
        <taxon>Eurotatoria</taxon>
        <taxon>Monogononta</taxon>
        <taxon>Pseudotrocha</taxon>
        <taxon>Ploima</taxon>
        <taxon>Brachionidae</taxon>
        <taxon>Brachionus</taxon>
    </lineage>
</organism>
<dbReference type="GO" id="GO:0022848">
    <property type="term" value="F:acetylcholine-gated monoatomic cation-selective channel activity"/>
    <property type="evidence" value="ECO:0007669"/>
    <property type="project" value="InterPro"/>
</dbReference>
<dbReference type="Proteomes" id="UP000663879">
    <property type="component" value="Unassembled WGS sequence"/>
</dbReference>
<proteinExistence type="inferred from homology"/>
<dbReference type="EMBL" id="CAJNOC010000978">
    <property type="protein sequence ID" value="CAF0823428.1"/>
    <property type="molecule type" value="Genomic_DNA"/>
</dbReference>
<dbReference type="InterPro" id="IPR018000">
    <property type="entry name" value="Neurotransmitter_ion_chnl_CS"/>
</dbReference>
<evidence type="ECO:0000313" key="18">
    <source>
        <dbReference type="EMBL" id="CAF0823428.1"/>
    </source>
</evidence>
<dbReference type="Pfam" id="PF02932">
    <property type="entry name" value="Neur_chan_memb"/>
    <property type="match status" value="1"/>
</dbReference>
<dbReference type="FunFam" id="2.70.170.10:FF:000016">
    <property type="entry name" value="Nicotinic acetylcholine receptor subunit"/>
    <property type="match status" value="1"/>
</dbReference>
<keyword evidence="11" id="KW-0325">Glycoprotein</keyword>
<keyword evidence="2 15" id="KW-0813">Transport</keyword>
<reference evidence="18" key="1">
    <citation type="submission" date="2021-02" db="EMBL/GenBank/DDBJ databases">
        <authorList>
            <person name="Nowell W R."/>
        </authorList>
    </citation>
    <scope>NUCLEOTIDE SEQUENCE</scope>
    <source>
        <strain evidence="18">Ploen Becks lab</strain>
    </source>
</reference>
<keyword evidence="10" id="KW-0675">Receptor</keyword>
<dbReference type="CDD" id="cd18997">
    <property type="entry name" value="LGIC_ECD_nAChR"/>
    <property type="match status" value="1"/>
</dbReference>
<feature type="domain" description="Neurotransmitter-gated ion-channel ligand-binding" evidence="16">
    <location>
        <begin position="10"/>
        <end position="217"/>
    </location>
</feature>
<keyword evidence="9" id="KW-1015">Disulfide bond</keyword>
<gene>
    <name evidence="18" type="ORF">OXX778_LOCUS7590</name>
</gene>
<keyword evidence="19" id="KW-1185">Reference proteome</keyword>
<keyword evidence="5 15" id="KW-1133">Transmembrane helix</keyword>
<evidence type="ECO:0000256" key="7">
    <source>
        <dbReference type="ARBA" id="ARBA00023065"/>
    </source>
</evidence>
<keyword evidence="6" id="KW-0770">Synapse</keyword>
<keyword evidence="8 15" id="KW-0472">Membrane</keyword>
<evidence type="ECO:0000256" key="3">
    <source>
        <dbReference type="ARBA" id="ARBA00022475"/>
    </source>
</evidence>
<accession>A0A813UHC5</accession>
<keyword evidence="3" id="KW-1003">Cell membrane</keyword>
<dbReference type="InterPro" id="IPR006202">
    <property type="entry name" value="Neur_chan_lig-bd"/>
</dbReference>
<dbReference type="InterPro" id="IPR002394">
    <property type="entry name" value="Nicotinic_acetylcholine_rcpt"/>
</dbReference>
<keyword evidence="12" id="KW-1071">Ligand-gated ion channel</keyword>
<dbReference type="InterPro" id="IPR036719">
    <property type="entry name" value="Neuro-gated_channel_TM_sf"/>
</dbReference>
<feature type="transmembrane region" description="Helical" evidence="15">
    <location>
        <begin position="249"/>
        <end position="267"/>
    </location>
</feature>
<evidence type="ECO:0000256" key="10">
    <source>
        <dbReference type="ARBA" id="ARBA00023170"/>
    </source>
</evidence>
<evidence type="ECO:0000256" key="5">
    <source>
        <dbReference type="ARBA" id="ARBA00022989"/>
    </source>
</evidence>